<evidence type="ECO:0000256" key="1">
    <source>
        <dbReference type="SAM" id="SignalP"/>
    </source>
</evidence>
<reference evidence="2" key="1">
    <citation type="submission" date="2023-07" db="EMBL/GenBank/DDBJ databases">
        <title>Functional and genomic diversity of the sorghum phyllosphere microbiome.</title>
        <authorList>
            <person name="Shade A."/>
        </authorList>
    </citation>
    <scope>NUCLEOTIDE SEQUENCE</scope>
    <source>
        <strain evidence="2">SORGH_AS_0457</strain>
    </source>
</reference>
<dbReference type="InterPro" id="IPR011990">
    <property type="entry name" value="TPR-like_helical_dom_sf"/>
</dbReference>
<dbReference type="Proteomes" id="UP001226084">
    <property type="component" value="Unassembled WGS sequence"/>
</dbReference>
<keyword evidence="1" id="KW-0732">Signal</keyword>
<protein>
    <recommendedName>
        <fullName evidence="4">Tetratricopeptide repeat protein</fullName>
    </recommendedName>
</protein>
<organism evidence="2 3">
    <name type="scientific">Stenotrophomonas rhizophila</name>
    <dbReference type="NCBI Taxonomy" id="216778"/>
    <lineage>
        <taxon>Bacteria</taxon>
        <taxon>Pseudomonadati</taxon>
        <taxon>Pseudomonadota</taxon>
        <taxon>Gammaproteobacteria</taxon>
        <taxon>Lysobacterales</taxon>
        <taxon>Lysobacteraceae</taxon>
        <taxon>Stenotrophomonas</taxon>
    </lineage>
</organism>
<feature type="chain" id="PRO_5042889203" description="Tetratricopeptide repeat protein" evidence="1">
    <location>
        <begin position="26"/>
        <end position="505"/>
    </location>
</feature>
<dbReference type="RefSeq" id="WP_307107523.1">
    <property type="nucleotide sequence ID" value="NZ_JAUTAS010000001.1"/>
</dbReference>
<name>A0AAP5AL70_9GAMM</name>
<sequence>MTCRIPHTLALLLSLLALPVAGAHAAVHDTVDAAVSTAPAADAGFLAEVAAAGEQSDRGDSLGASLAFERLLADPRLAQLDDAQRSNVWLAAARVAGLQRQDALAAQRLNTALSIHPGNASARFLLASGQLVDNEVEASARNIIRAIDDTDGVPDLHKDMVWQLDLLLKDTPATRLDLLQALFDRNWKNDDIDPAALWVTLATLQVEAGQRDKVPATLERIDQPLALITLRSDKRFDRYMPRTDPRFDPVASAQRHIDRLRVQSMLAPALDEVAVELAYALLVAGKPQEVIGMTQWLADFAPNATTVPSPEEVESIGWLLDLRSRAQHQLGQIDEAVETQQLAVRMTSHSGLANQPLGLAVLYIGLHRPSMARQQVKDLEHLNALGEGARQLVQLLAALQLKDDAAAQEARDALFAAREADAAHYMAGLVADNRLDVAVVALTARLDDPMERGTALLELQDTRMSPLLPGEIESNARWEQFAQRADVKKAVRRVGRVDSYPLYNE</sequence>
<gene>
    <name evidence="2" type="ORF">QE424_003162</name>
</gene>
<proteinExistence type="predicted"/>
<feature type="signal peptide" evidence="1">
    <location>
        <begin position="1"/>
        <end position="25"/>
    </location>
</feature>
<dbReference type="AlphaFoldDB" id="A0AAP5AL70"/>
<dbReference type="Gene3D" id="1.25.40.10">
    <property type="entry name" value="Tetratricopeptide repeat domain"/>
    <property type="match status" value="1"/>
</dbReference>
<comment type="caution">
    <text evidence="2">The sequence shown here is derived from an EMBL/GenBank/DDBJ whole genome shotgun (WGS) entry which is preliminary data.</text>
</comment>
<evidence type="ECO:0000313" key="2">
    <source>
        <dbReference type="EMBL" id="MDQ1110003.1"/>
    </source>
</evidence>
<accession>A0AAP5AL70</accession>
<dbReference type="EMBL" id="JAUTAS010000001">
    <property type="protein sequence ID" value="MDQ1110003.1"/>
    <property type="molecule type" value="Genomic_DNA"/>
</dbReference>
<evidence type="ECO:0008006" key="4">
    <source>
        <dbReference type="Google" id="ProtNLM"/>
    </source>
</evidence>
<evidence type="ECO:0000313" key="3">
    <source>
        <dbReference type="Proteomes" id="UP001226084"/>
    </source>
</evidence>